<dbReference type="Proteomes" id="UP001054945">
    <property type="component" value="Unassembled WGS sequence"/>
</dbReference>
<organism evidence="1 2">
    <name type="scientific">Caerostris extrusa</name>
    <name type="common">Bark spider</name>
    <name type="synonym">Caerostris bankana</name>
    <dbReference type="NCBI Taxonomy" id="172846"/>
    <lineage>
        <taxon>Eukaryota</taxon>
        <taxon>Metazoa</taxon>
        <taxon>Ecdysozoa</taxon>
        <taxon>Arthropoda</taxon>
        <taxon>Chelicerata</taxon>
        <taxon>Arachnida</taxon>
        <taxon>Araneae</taxon>
        <taxon>Araneomorphae</taxon>
        <taxon>Entelegynae</taxon>
        <taxon>Araneoidea</taxon>
        <taxon>Araneidae</taxon>
        <taxon>Caerostris</taxon>
    </lineage>
</organism>
<proteinExistence type="predicted"/>
<sequence length="40" mass="4764">GNNNRKKWRMNQFCPDQLKSTGVLGILLLDWRDFHQCARC</sequence>
<protein>
    <submittedName>
        <fullName evidence="1">Uncharacterized protein</fullName>
    </submittedName>
</protein>
<evidence type="ECO:0000313" key="2">
    <source>
        <dbReference type="Proteomes" id="UP001054945"/>
    </source>
</evidence>
<reference evidence="1 2" key="1">
    <citation type="submission" date="2021-06" db="EMBL/GenBank/DDBJ databases">
        <title>Caerostris extrusa draft genome.</title>
        <authorList>
            <person name="Kono N."/>
            <person name="Arakawa K."/>
        </authorList>
    </citation>
    <scope>NUCLEOTIDE SEQUENCE [LARGE SCALE GENOMIC DNA]</scope>
</reference>
<feature type="non-terminal residue" evidence="1">
    <location>
        <position position="1"/>
    </location>
</feature>
<name>A0AAV4REE1_CAEEX</name>
<gene>
    <name evidence="1" type="ORF">CEXT_569491</name>
</gene>
<dbReference type="EMBL" id="BPLR01007868">
    <property type="protein sequence ID" value="GIY20338.1"/>
    <property type="molecule type" value="Genomic_DNA"/>
</dbReference>
<comment type="caution">
    <text evidence="1">The sequence shown here is derived from an EMBL/GenBank/DDBJ whole genome shotgun (WGS) entry which is preliminary data.</text>
</comment>
<accession>A0AAV4REE1</accession>
<dbReference type="AlphaFoldDB" id="A0AAV4REE1"/>
<evidence type="ECO:0000313" key="1">
    <source>
        <dbReference type="EMBL" id="GIY20338.1"/>
    </source>
</evidence>
<keyword evidence="2" id="KW-1185">Reference proteome</keyword>